<name>A0A8H8RD80_9HELO</name>
<dbReference type="Gene3D" id="3.40.1280.30">
    <property type="match status" value="1"/>
</dbReference>
<proteinExistence type="predicted"/>
<gene>
    <name evidence="11" type="primary">TRM10</name>
    <name evidence="11" type="ORF">LSUB1_G005930</name>
</gene>
<keyword evidence="4 11" id="KW-0808">Transferase</keyword>
<evidence type="ECO:0000256" key="2">
    <source>
        <dbReference type="ARBA" id="ARBA00020451"/>
    </source>
</evidence>
<evidence type="ECO:0000256" key="1">
    <source>
        <dbReference type="ARBA" id="ARBA00012797"/>
    </source>
</evidence>
<dbReference type="InterPro" id="IPR038459">
    <property type="entry name" value="MT_TRM10-typ_sf"/>
</dbReference>
<feature type="compositionally biased region" description="Basic residues" evidence="9">
    <location>
        <begin position="94"/>
        <end position="106"/>
    </location>
</feature>
<organism evidence="11 12">
    <name type="scientific">Lachnellula subtilissima</name>
    <dbReference type="NCBI Taxonomy" id="602034"/>
    <lineage>
        <taxon>Eukaryota</taxon>
        <taxon>Fungi</taxon>
        <taxon>Dikarya</taxon>
        <taxon>Ascomycota</taxon>
        <taxon>Pezizomycotina</taxon>
        <taxon>Leotiomycetes</taxon>
        <taxon>Helotiales</taxon>
        <taxon>Lachnaceae</taxon>
        <taxon>Lachnellula</taxon>
    </lineage>
</organism>
<dbReference type="InterPro" id="IPR007356">
    <property type="entry name" value="tRNA_m1G_MeTrfase_euk"/>
</dbReference>
<evidence type="ECO:0000313" key="11">
    <source>
        <dbReference type="EMBL" id="TVY33113.1"/>
    </source>
</evidence>
<evidence type="ECO:0000313" key="12">
    <source>
        <dbReference type="Proteomes" id="UP000462212"/>
    </source>
</evidence>
<feature type="domain" description="SAM-dependent MTase TRM10-type" evidence="10">
    <location>
        <begin position="133"/>
        <end position="429"/>
    </location>
</feature>
<dbReference type="PANTHER" id="PTHR13563">
    <property type="entry name" value="TRNA (GUANINE-9-) METHYLTRANSFERASE"/>
    <property type="match status" value="1"/>
</dbReference>
<feature type="compositionally biased region" description="Pro residues" evidence="9">
    <location>
        <begin position="303"/>
        <end position="312"/>
    </location>
</feature>
<keyword evidence="12" id="KW-1185">Reference proteome</keyword>
<dbReference type="PANTHER" id="PTHR13563:SF13">
    <property type="entry name" value="TRNA METHYLTRANSFERASE 10 HOMOLOG A"/>
    <property type="match status" value="1"/>
</dbReference>
<comment type="caution">
    <text evidence="11">The sequence shown here is derived from an EMBL/GenBank/DDBJ whole genome shotgun (WGS) entry which is preliminary data.</text>
</comment>
<feature type="compositionally biased region" description="Basic and acidic residues" evidence="9">
    <location>
        <begin position="433"/>
        <end position="447"/>
    </location>
</feature>
<feature type="compositionally biased region" description="Polar residues" evidence="9">
    <location>
        <begin position="286"/>
        <end position="297"/>
    </location>
</feature>
<feature type="compositionally biased region" description="Polar residues" evidence="9">
    <location>
        <begin position="62"/>
        <end position="72"/>
    </location>
</feature>
<accession>A0A8H8RD80</accession>
<feature type="compositionally biased region" description="Low complexity" evidence="9">
    <location>
        <begin position="313"/>
        <end position="332"/>
    </location>
</feature>
<evidence type="ECO:0000256" key="8">
    <source>
        <dbReference type="ARBA" id="ARBA00048434"/>
    </source>
</evidence>
<feature type="compositionally biased region" description="Basic and acidic residues" evidence="9">
    <location>
        <begin position="107"/>
        <end position="122"/>
    </location>
</feature>
<dbReference type="GO" id="GO:0052905">
    <property type="term" value="F:tRNA (guanosine(9)-N1)-methyltransferase activity"/>
    <property type="evidence" value="ECO:0007669"/>
    <property type="project" value="UniProtKB-EC"/>
</dbReference>
<reference evidence="11 12" key="1">
    <citation type="submission" date="2018-05" db="EMBL/GenBank/DDBJ databases">
        <title>Genome sequencing and assembly of the regulated plant pathogen Lachnellula willkommii and related sister species for the development of diagnostic species identification markers.</title>
        <authorList>
            <person name="Giroux E."/>
            <person name="Bilodeau G."/>
        </authorList>
    </citation>
    <scope>NUCLEOTIDE SEQUENCE [LARGE SCALE GENOMIC DNA]</scope>
    <source>
        <strain evidence="11 12">CBS 197.66</strain>
    </source>
</reference>
<feature type="compositionally biased region" description="Low complexity" evidence="9">
    <location>
        <begin position="259"/>
        <end position="272"/>
    </location>
</feature>
<dbReference type="EMBL" id="QGMJ01000863">
    <property type="protein sequence ID" value="TVY33113.1"/>
    <property type="molecule type" value="Genomic_DNA"/>
</dbReference>
<feature type="region of interest" description="Disordered" evidence="9">
    <location>
        <begin position="428"/>
        <end position="471"/>
    </location>
</feature>
<feature type="compositionally biased region" description="Acidic residues" evidence="9">
    <location>
        <begin position="44"/>
        <end position="57"/>
    </location>
</feature>
<dbReference type="GO" id="GO:0002939">
    <property type="term" value="P:tRNA N1-guanine methylation"/>
    <property type="evidence" value="ECO:0007669"/>
    <property type="project" value="TreeGrafter"/>
</dbReference>
<dbReference type="GO" id="GO:0005634">
    <property type="term" value="C:nucleus"/>
    <property type="evidence" value="ECO:0007669"/>
    <property type="project" value="TreeGrafter"/>
</dbReference>
<feature type="region of interest" description="Disordered" evidence="9">
    <location>
        <begin position="1"/>
        <end position="140"/>
    </location>
</feature>
<evidence type="ECO:0000256" key="7">
    <source>
        <dbReference type="ARBA" id="ARBA00032166"/>
    </source>
</evidence>
<sequence length="471" mass="52083">MGDIQERPSKMRKLNTLEVISANGDGSEVTDRDPAITANVQQENEPEPAEQLDEETNDSEKGNQSQPPDTTGLSKSQLKKLRKKQEWEAGKDWRKAKRREKHKEKQARKADARADLQAKIESGEVSIPETPAEKKKGPNRPVQVPVTLILDCDFDELMLEKEIISLSAQLTRCYSDNKCAPFRSFLTMSSWGGTLKTRFETVLTKNHLSWKGVRFMEQGFVAAAEEMDGIMRGPTGGRLVGALAPKVDKETSKSQENGAEAAPEPKPASSEPIQTTEEHSLKSETSEPNLELSSTEAVSIPPTEQPSLPPPSEETSSTPETPETPVTKPNPQIVYLTSDSPDTLTTLSPNTSYIIGGIVDKNRHKGLCYKRACELGIPTAKLPIGEYMTMQSRSVLAINHVVEIMLKWLETGDWGEAFLSVIPKRKEARLKRKAGDGDEDTMKREESESGSDGEDGGAKLKEEEEEKLRTE</sequence>
<dbReference type="CDD" id="cd18089">
    <property type="entry name" value="SPOUT_Trm10-like"/>
    <property type="match status" value="1"/>
</dbReference>
<comment type="catalytic activity">
    <reaction evidence="8">
        <text>guanosine(9) in tRNA + S-adenosyl-L-methionine = N(1)-methylguanosine(9) in tRNA + S-adenosyl-L-homocysteine + H(+)</text>
        <dbReference type="Rhea" id="RHEA:43156"/>
        <dbReference type="Rhea" id="RHEA-COMP:10367"/>
        <dbReference type="Rhea" id="RHEA-COMP:10368"/>
        <dbReference type="ChEBI" id="CHEBI:15378"/>
        <dbReference type="ChEBI" id="CHEBI:57856"/>
        <dbReference type="ChEBI" id="CHEBI:59789"/>
        <dbReference type="ChEBI" id="CHEBI:73542"/>
        <dbReference type="ChEBI" id="CHEBI:74269"/>
        <dbReference type="EC" id="2.1.1.221"/>
    </reaction>
</comment>
<feature type="region of interest" description="Disordered" evidence="9">
    <location>
        <begin position="247"/>
        <end position="332"/>
    </location>
</feature>
<dbReference type="PROSITE" id="PS51675">
    <property type="entry name" value="SAM_MT_TRM10"/>
    <property type="match status" value="1"/>
</dbReference>
<feature type="compositionally biased region" description="Basic and acidic residues" evidence="9">
    <location>
        <begin position="276"/>
        <end position="285"/>
    </location>
</feature>
<evidence type="ECO:0000256" key="4">
    <source>
        <dbReference type="ARBA" id="ARBA00022679"/>
    </source>
</evidence>
<protein>
    <recommendedName>
        <fullName evidence="2">tRNA (guanine(9)-N1)-methyltransferase</fullName>
        <ecNumber evidence="1">2.1.1.221</ecNumber>
    </recommendedName>
    <alternativeName>
        <fullName evidence="7">tRNA methyltransferase 10</fullName>
    </alternativeName>
    <alternativeName>
        <fullName evidence="6">tRNA(m1G9)-methyltransferase</fullName>
    </alternativeName>
</protein>
<evidence type="ECO:0000256" key="3">
    <source>
        <dbReference type="ARBA" id="ARBA00022603"/>
    </source>
</evidence>
<evidence type="ECO:0000256" key="6">
    <source>
        <dbReference type="ARBA" id="ARBA00031792"/>
    </source>
</evidence>
<dbReference type="Proteomes" id="UP000462212">
    <property type="component" value="Unassembled WGS sequence"/>
</dbReference>
<dbReference type="EC" id="2.1.1.221" evidence="1"/>
<dbReference type="OrthoDB" id="278300at2759"/>
<feature type="compositionally biased region" description="Basic and acidic residues" evidence="9">
    <location>
        <begin position="84"/>
        <end position="93"/>
    </location>
</feature>
<evidence type="ECO:0000256" key="5">
    <source>
        <dbReference type="ARBA" id="ARBA00022691"/>
    </source>
</evidence>
<keyword evidence="3 11" id="KW-0489">Methyltransferase</keyword>
<evidence type="ECO:0000259" key="10">
    <source>
        <dbReference type="PROSITE" id="PS51675"/>
    </source>
</evidence>
<dbReference type="GO" id="GO:0000049">
    <property type="term" value="F:tRNA binding"/>
    <property type="evidence" value="ECO:0007669"/>
    <property type="project" value="TreeGrafter"/>
</dbReference>
<feature type="compositionally biased region" description="Basic and acidic residues" evidence="9">
    <location>
        <begin position="456"/>
        <end position="471"/>
    </location>
</feature>
<dbReference type="InterPro" id="IPR028564">
    <property type="entry name" value="MT_TRM10-typ"/>
</dbReference>
<dbReference type="AlphaFoldDB" id="A0A8H8RD80"/>
<keyword evidence="5" id="KW-0949">S-adenosyl-L-methionine</keyword>
<evidence type="ECO:0000256" key="9">
    <source>
        <dbReference type="SAM" id="MobiDB-lite"/>
    </source>
</evidence>